<dbReference type="GO" id="GO:0005829">
    <property type="term" value="C:cytosol"/>
    <property type="evidence" value="ECO:0007669"/>
    <property type="project" value="TreeGrafter"/>
</dbReference>
<reference evidence="8 9" key="1">
    <citation type="submission" date="2018-10" db="EMBL/GenBank/DDBJ databases">
        <title>Draft genome of Cortibacter populi DSM10536.</title>
        <authorList>
            <person name="Bernier A.-M."/>
            <person name="Bernard K."/>
        </authorList>
    </citation>
    <scope>NUCLEOTIDE SEQUENCE [LARGE SCALE GENOMIC DNA]</scope>
    <source>
        <strain evidence="8 9">DSM 105136</strain>
    </source>
</reference>
<dbReference type="Pfam" id="PF03454">
    <property type="entry name" value="MoeA_C"/>
    <property type="match status" value="1"/>
</dbReference>
<evidence type="ECO:0000256" key="6">
    <source>
        <dbReference type="RuleBase" id="RU365090"/>
    </source>
</evidence>
<dbReference type="InterPro" id="IPR036688">
    <property type="entry name" value="MoeA_C_domain_IV_sf"/>
</dbReference>
<evidence type="ECO:0000256" key="4">
    <source>
        <dbReference type="ARBA" id="ARBA00023150"/>
    </source>
</evidence>
<dbReference type="GO" id="GO:0046872">
    <property type="term" value="F:metal ion binding"/>
    <property type="evidence" value="ECO:0007669"/>
    <property type="project" value="UniProtKB-UniRule"/>
</dbReference>
<keyword evidence="6 8" id="KW-0808">Transferase</keyword>
<dbReference type="InterPro" id="IPR005111">
    <property type="entry name" value="MoeA_C_domain_IV"/>
</dbReference>
<dbReference type="GO" id="GO:0061599">
    <property type="term" value="F:molybdopterin molybdotransferase activity"/>
    <property type="evidence" value="ECO:0007669"/>
    <property type="project" value="UniProtKB-UniRule"/>
</dbReference>
<dbReference type="OrthoDB" id="9804758at2"/>
<keyword evidence="4 6" id="KW-0501">Molybdenum cofactor biosynthesis</keyword>
<comment type="cofactor">
    <cofactor evidence="6">
        <name>Mg(2+)</name>
        <dbReference type="ChEBI" id="CHEBI:18420"/>
    </cofactor>
</comment>
<keyword evidence="6" id="KW-0460">Magnesium</keyword>
<dbReference type="InterPro" id="IPR038987">
    <property type="entry name" value="MoeA-like"/>
</dbReference>
<keyword evidence="6" id="KW-0500">Molybdenum</keyword>
<comment type="function">
    <text evidence="1 6">Catalyzes the insertion of molybdate into adenylated molybdopterin with the concomitant release of AMP.</text>
</comment>
<dbReference type="SUPFAM" id="SSF63867">
    <property type="entry name" value="MoeA C-terminal domain-like"/>
    <property type="match status" value="1"/>
</dbReference>
<dbReference type="CDD" id="cd00887">
    <property type="entry name" value="MoeA"/>
    <property type="match status" value="1"/>
</dbReference>
<organism evidence="8 9">
    <name type="scientific">Corticibacter populi</name>
    <dbReference type="NCBI Taxonomy" id="1550736"/>
    <lineage>
        <taxon>Bacteria</taxon>
        <taxon>Pseudomonadati</taxon>
        <taxon>Pseudomonadota</taxon>
        <taxon>Betaproteobacteria</taxon>
        <taxon>Burkholderiales</taxon>
        <taxon>Comamonadaceae</taxon>
        <taxon>Corticibacter</taxon>
    </lineage>
</organism>
<dbReference type="EC" id="2.10.1.1" evidence="6"/>
<keyword evidence="6" id="KW-0479">Metal-binding</keyword>
<dbReference type="Gene3D" id="3.90.105.10">
    <property type="entry name" value="Molybdopterin biosynthesis moea protein, domain 2"/>
    <property type="match status" value="1"/>
</dbReference>
<proteinExistence type="inferred from homology"/>
<sequence>MTMSQDLLDYHDALATLLQTHRPISRTEQAPLAELNGRVLAQDVAVRFDVPTFDNSAMDGYAIHGDDRRHWQVQHRIAAGDAATGLTLQPGKAARIFTGAPVPAGTTSVVMQEHVARGADDRITLIDGTRIKPGQHIRRQAEELQTGTTLLRQGQRLNPATIGLLAIQGYTHAPVLARLRVTVFSSGNELVPPGQPLQPGQIYDSNRIMLITWLRALGFEVHDGGALPDQLAATRTALQQAAQHSDTILCSGGVSVGEEDHLKNALTEVGTLIQWRLFIKPGKPFTWGHIGKGSGHGNGNDNDNGDGACRVFMLPGNPVSSLVTFQQLALPTLRRLSGLPIEQARPLQLQASADFRRDEPEPRREFVRVVLRQHEAGWQVTPVAQQGSNMLSGAAHANALAETPPGARVAPGDRLTVYPLFELL</sequence>
<protein>
    <recommendedName>
        <fullName evidence="6">Molybdopterin molybdenumtransferase</fullName>
        <ecNumber evidence="6">2.10.1.1</ecNumber>
    </recommendedName>
</protein>
<comment type="similarity">
    <text evidence="3 6">Belongs to the MoeA family.</text>
</comment>
<comment type="catalytic activity">
    <reaction evidence="5">
        <text>adenylyl-molybdopterin + molybdate = Mo-molybdopterin + AMP + H(+)</text>
        <dbReference type="Rhea" id="RHEA:35047"/>
        <dbReference type="ChEBI" id="CHEBI:15378"/>
        <dbReference type="ChEBI" id="CHEBI:36264"/>
        <dbReference type="ChEBI" id="CHEBI:62727"/>
        <dbReference type="ChEBI" id="CHEBI:71302"/>
        <dbReference type="ChEBI" id="CHEBI:456215"/>
        <dbReference type="EC" id="2.10.1.1"/>
    </reaction>
</comment>
<dbReference type="AlphaFoldDB" id="A0A3M6QJ44"/>
<evidence type="ECO:0000313" key="9">
    <source>
        <dbReference type="Proteomes" id="UP000278006"/>
    </source>
</evidence>
<dbReference type="InterPro" id="IPR036135">
    <property type="entry name" value="MoeA_linker/N_sf"/>
</dbReference>
<dbReference type="NCBIfam" id="TIGR00177">
    <property type="entry name" value="molyb_syn"/>
    <property type="match status" value="1"/>
</dbReference>
<dbReference type="NCBIfam" id="NF045515">
    <property type="entry name" value="Glp_gephyrin"/>
    <property type="match status" value="1"/>
</dbReference>
<dbReference type="RefSeq" id="WP_122231823.1">
    <property type="nucleotide sequence ID" value="NZ_RDQO01000007.1"/>
</dbReference>
<gene>
    <name evidence="8" type="ORF">D8I35_17930</name>
</gene>
<dbReference type="SMART" id="SM00852">
    <property type="entry name" value="MoCF_biosynth"/>
    <property type="match status" value="1"/>
</dbReference>
<evidence type="ECO:0000313" key="8">
    <source>
        <dbReference type="EMBL" id="RMX03047.1"/>
    </source>
</evidence>
<dbReference type="SUPFAM" id="SSF53218">
    <property type="entry name" value="Molybdenum cofactor biosynthesis proteins"/>
    <property type="match status" value="1"/>
</dbReference>
<dbReference type="EMBL" id="RDQO01000007">
    <property type="protein sequence ID" value="RMX03047.1"/>
    <property type="molecule type" value="Genomic_DNA"/>
</dbReference>
<evidence type="ECO:0000256" key="3">
    <source>
        <dbReference type="ARBA" id="ARBA00010763"/>
    </source>
</evidence>
<evidence type="ECO:0000256" key="5">
    <source>
        <dbReference type="ARBA" id="ARBA00047317"/>
    </source>
</evidence>
<dbReference type="Gene3D" id="2.40.340.10">
    <property type="entry name" value="MoeA, C-terminal, domain IV"/>
    <property type="match status" value="1"/>
</dbReference>
<dbReference type="PANTHER" id="PTHR10192:SF5">
    <property type="entry name" value="GEPHYRIN"/>
    <property type="match status" value="1"/>
</dbReference>
<comment type="pathway">
    <text evidence="2 6">Cofactor biosynthesis; molybdopterin biosynthesis.</text>
</comment>
<dbReference type="GO" id="GO:0006777">
    <property type="term" value="P:Mo-molybdopterin cofactor biosynthetic process"/>
    <property type="evidence" value="ECO:0007669"/>
    <property type="project" value="UniProtKB-UniRule"/>
</dbReference>
<dbReference type="Pfam" id="PF00994">
    <property type="entry name" value="MoCF_biosynth"/>
    <property type="match status" value="1"/>
</dbReference>
<dbReference type="Proteomes" id="UP000278006">
    <property type="component" value="Unassembled WGS sequence"/>
</dbReference>
<name>A0A3M6QJ44_9BURK</name>
<feature type="domain" description="MoaB/Mog" evidence="7">
    <location>
        <begin position="182"/>
        <end position="335"/>
    </location>
</feature>
<dbReference type="InterPro" id="IPR001453">
    <property type="entry name" value="MoaB/Mog_dom"/>
</dbReference>
<evidence type="ECO:0000259" key="7">
    <source>
        <dbReference type="SMART" id="SM00852"/>
    </source>
</evidence>
<keyword evidence="9" id="KW-1185">Reference proteome</keyword>
<dbReference type="InterPro" id="IPR005110">
    <property type="entry name" value="MoeA_linker/N"/>
</dbReference>
<evidence type="ECO:0000256" key="2">
    <source>
        <dbReference type="ARBA" id="ARBA00005046"/>
    </source>
</evidence>
<dbReference type="PANTHER" id="PTHR10192">
    <property type="entry name" value="MOLYBDOPTERIN BIOSYNTHESIS PROTEIN"/>
    <property type="match status" value="1"/>
</dbReference>
<dbReference type="UniPathway" id="UPA00344"/>
<evidence type="ECO:0000256" key="1">
    <source>
        <dbReference type="ARBA" id="ARBA00002901"/>
    </source>
</evidence>
<dbReference type="Pfam" id="PF03453">
    <property type="entry name" value="MoeA_N"/>
    <property type="match status" value="1"/>
</dbReference>
<dbReference type="Gene3D" id="3.40.980.10">
    <property type="entry name" value="MoaB/Mog-like domain"/>
    <property type="match status" value="1"/>
</dbReference>
<dbReference type="Gene3D" id="2.170.190.11">
    <property type="entry name" value="Molybdopterin biosynthesis moea protein, domain 3"/>
    <property type="match status" value="1"/>
</dbReference>
<dbReference type="SUPFAM" id="SSF63882">
    <property type="entry name" value="MoeA N-terminal region -like"/>
    <property type="match status" value="1"/>
</dbReference>
<accession>A0A3M6QJ44</accession>
<comment type="caution">
    <text evidence="8">The sequence shown here is derived from an EMBL/GenBank/DDBJ whole genome shotgun (WGS) entry which is preliminary data.</text>
</comment>
<dbReference type="InterPro" id="IPR036425">
    <property type="entry name" value="MoaB/Mog-like_dom_sf"/>
</dbReference>